<dbReference type="InterPro" id="IPR003018">
    <property type="entry name" value="GAF"/>
</dbReference>
<dbReference type="Pfam" id="PF03861">
    <property type="entry name" value="ANTAR"/>
    <property type="match status" value="1"/>
</dbReference>
<dbReference type="Gene3D" id="3.30.450.40">
    <property type="match status" value="1"/>
</dbReference>
<dbReference type="InterPro" id="IPR012074">
    <property type="entry name" value="GAF_ANTAR"/>
</dbReference>
<dbReference type="EMBL" id="CADCUD010000149">
    <property type="protein sequence ID" value="CAA9344352.1"/>
    <property type="molecule type" value="Genomic_DNA"/>
</dbReference>
<accession>A0A6J4LXV3</accession>
<evidence type="ECO:0000259" key="3">
    <source>
        <dbReference type="PROSITE" id="PS50921"/>
    </source>
</evidence>
<evidence type="ECO:0000256" key="1">
    <source>
        <dbReference type="ARBA" id="ARBA00023015"/>
    </source>
</evidence>
<keyword evidence="1" id="KW-0805">Transcription regulation</keyword>
<dbReference type="InterPro" id="IPR036388">
    <property type="entry name" value="WH-like_DNA-bd_sf"/>
</dbReference>
<dbReference type="SUPFAM" id="SSF55781">
    <property type="entry name" value="GAF domain-like"/>
    <property type="match status" value="1"/>
</dbReference>
<organism evidence="4">
    <name type="scientific">uncultured Nocardioidaceae bacterium</name>
    <dbReference type="NCBI Taxonomy" id="253824"/>
    <lineage>
        <taxon>Bacteria</taxon>
        <taxon>Bacillati</taxon>
        <taxon>Actinomycetota</taxon>
        <taxon>Actinomycetes</taxon>
        <taxon>Propionibacteriales</taxon>
        <taxon>Nocardioidaceae</taxon>
        <taxon>environmental samples</taxon>
    </lineage>
</organism>
<protein>
    <recommendedName>
        <fullName evidence="3">ANTAR domain-containing protein</fullName>
    </recommendedName>
</protein>
<dbReference type="AlphaFoldDB" id="A0A6J4LXV3"/>
<dbReference type="GO" id="GO:0003723">
    <property type="term" value="F:RNA binding"/>
    <property type="evidence" value="ECO:0007669"/>
    <property type="project" value="InterPro"/>
</dbReference>
<keyword evidence="2" id="KW-0804">Transcription</keyword>
<dbReference type="InterPro" id="IPR029016">
    <property type="entry name" value="GAF-like_dom_sf"/>
</dbReference>
<sequence length="234" mass="24801">MTPTTPAQAFATAVASLVAHDDVADTLSRLLSSCADILDISAAALLVRDVSGDLQLLSSTSHKVAELELYQVQSKSGPCIDCIRTGSTVSGTSQEEIRDRWGDVGQRVVGAGFASVHAVPLHWRGEPLGGLNLFDVRARPVEGERAVLAQAFADLATVAIVRSGHVDMRAASLSVRRALEGRTVIERAKGVLAFTRSVDMAAAYDELVHLTEESGSTLSETAADVIGRAQRQPR</sequence>
<feature type="domain" description="ANTAR" evidence="3">
    <location>
        <begin position="165"/>
        <end position="226"/>
    </location>
</feature>
<reference evidence="4" key="1">
    <citation type="submission" date="2020-02" db="EMBL/GenBank/DDBJ databases">
        <authorList>
            <person name="Meier V. D."/>
        </authorList>
    </citation>
    <scope>NUCLEOTIDE SEQUENCE</scope>
    <source>
        <strain evidence="4">AVDCRST_MAG46</strain>
    </source>
</reference>
<evidence type="ECO:0000256" key="2">
    <source>
        <dbReference type="ARBA" id="ARBA00023163"/>
    </source>
</evidence>
<name>A0A6J4LXV3_9ACTN</name>
<dbReference type="SMART" id="SM01012">
    <property type="entry name" value="ANTAR"/>
    <property type="match status" value="1"/>
</dbReference>
<dbReference type="Gene3D" id="1.10.10.10">
    <property type="entry name" value="Winged helix-like DNA-binding domain superfamily/Winged helix DNA-binding domain"/>
    <property type="match status" value="1"/>
</dbReference>
<gene>
    <name evidence="4" type="ORF">AVDCRST_MAG46-2186</name>
</gene>
<proteinExistence type="predicted"/>
<dbReference type="InterPro" id="IPR005561">
    <property type="entry name" value="ANTAR"/>
</dbReference>
<evidence type="ECO:0000313" key="4">
    <source>
        <dbReference type="EMBL" id="CAA9344352.1"/>
    </source>
</evidence>
<dbReference type="PROSITE" id="PS50921">
    <property type="entry name" value="ANTAR"/>
    <property type="match status" value="1"/>
</dbReference>
<dbReference type="PIRSF" id="PIRSF036625">
    <property type="entry name" value="GAF_ANTAR"/>
    <property type="match status" value="1"/>
</dbReference>
<dbReference type="Pfam" id="PF13185">
    <property type="entry name" value="GAF_2"/>
    <property type="match status" value="1"/>
</dbReference>